<dbReference type="GO" id="GO:0043904">
    <property type="term" value="F:isochorismate pyruvate lyase activity"/>
    <property type="evidence" value="ECO:0007669"/>
    <property type="project" value="UniProtKB-EC"/>
</dbReference>
<dbReference type="PIRSF" id="PIRSF029775">
    <property type="entry name" value="Isochor_pyr_lyas"/>
    <property type="match status" value="1"/>
</dbReference>
<dbReference type="InterPro" id="IPR051331">
    <property type="entry name" value="Chorismate_mutase-related"/>
</dbReference>
<proteinExistence type="predicted"/>
<feature type="domain" description="Chorismate mutase" evidence="3">
    <location>
        <begin position="19"/>
        <end position="109"/>
    </location>
</feature>
<dbReference type="InterPro" id="IPR002701">
    <property type="entry name" value="CM_II_prokaryot"/>
</dbReference>
<keyword evidence="2" id="KW-0413">Isomerase</keyword>
<reference evidence="4 5" key="1">
    <citation type="submission" date="2020-03" db="EMBL/GenBank/DDBJ databases">
        <title>Genomic Encyclopedia of Type Strains, Phase IV (KMG-IV): sequencing the most valuable type-strain genomes for metagenomic binning, comparative biology and taxonomic classification.</title>
        <authorList>
            <person name="Goeker M."/>
        </authorList>
    </citation>
    <scope>NUCLEOTIDE SEQUENCE [LARGE SCALE GENOMIC DNA]</scope>
    <source>
        <strain evidence="4 5">DSM 27651</strain>
    </source>
</reference>
<dbReference type="EC" id="5.4.99.5" evidence="1"/>
<dbReference type="SUPFAM" id="SSF48600">
    <property type="entry name" value="Chorismate mutase II"/>
    <property type="match status" value="1"/>
</dbReference>
<dbReference type="InterPro" id="IPR036263">
    <property type="entry name" value="Chorismate_II_sf"/>
</dbReference>
<keyword evidence="4" id="KW-0670">Pyruvate</keyword>
<comment type="caution">
    <text evidence="4">The sequence shown here is derived from an EMBL/GenBank/DDBJ whole genome shotgun (WGS) entry which is preliminary data.</text>
</comment>
<protein>
    <recommendedName>
        <fullName evidence="1">chorismate mutase</fullName>
        <ecNumber evidence="1">5.4.99.5</ecNumber>
    </recommendedName>
</protein>
<dbReference type="PANTHER" id="PTHR38041:SF1">
    <property type="entry name" value="CHORISMATE MUTASE"/>
    <property type="match status" value="1"/>
</dbReference>
<organism evidence="4 5">
    <name type="scientific">Sphingomonas jejuensis</name>
    <dbReference type="NCBI Taxonomy" id="904715"/>
    <lineage>
        <taxon>Bacteria</taxon>
        <taxon>Pseudomonadati</taxon>
        <taxon>Pseudomonadota</taxon>
        <taxon>Alphaproteobacteria</taxon>
        <taxon>Sphingomonadales</taxon>
        <taxon>Sphingomonadaceae</taxon>
        <taxon>Sphingomonas</taxon>
    </lineage>
</organism>
<gene>
    <name evidence="4" type="ORF">GGR88_001238</name>
</gene>
<sequence>MWLTLGPHKPWPMQKNLDPHECRTMSEVRQGVDAVDRALVELLDRRFGYMRAAARIKPDRAAVRDEARKAQVIDNVRARAEAAGIPSDAIAAMWETLVEASIAYELEAFDRR</sequence>
<dbReference type="EMBL" id="JAATJE010000001">
    <property type="protein sequence ID" value="NJC33764.1"/>
    <property type="molecule type" value="Genomic_DNA"/>
</dbReference>
<dbReference type="Pfam" id="PF01817">
    <property type="entry name" value="CM_2"/>
    <property type="match status" value="1"/>
</dbReference>
<accession>A0ABX0XKA4</accession>
<name>A0ABX0XKA4_9SPHN</name>
<dbReference type="InterPro" id="IPR036979">
    <property type="entry name" value="CM_dom_sf"/>
</dbReference>
<evidence type="ECO:0000256" key="1">
    <source>
        <dbReference type="ARBA" id="ARBA00012404"/>
    </source>
</evidence>
<dbReference type="SMART" id="SM00830">
    <property type="entry name" value="CM_2"/>
    <property type="match status" value="1"/>
</dbReference>
<dbReference type="Proteomes" id="UP000734218">
    <property type="component" value="Unassembled WGS sequence"/>
</dbReference>
<evidence type="ECO:0000313" key="4">
    <source>
        <dbReference type="EMBL" id="NJC33764.1"/>
    </source>
</evidence>
<dbReference type="InterPro" id="IPR008241">
    <property type="entry name" value="Isochorismate_pyruvate-lyase"/>
</dbReference>
<dbReference type="Gene3D" id="1.20.59.10">
    <property type="entry name" value="Chorismate mutase"/>
    <property type="match status" value="1"/>
</dbReference>
<evidence type="ECO:0000256" key="2">
    <source>
        <dbReference type="ARBA" id="ARBA00023235"/>
    </source>
</evidence>
<keyword evidence="4" id="KW-0456">Lyase</keyword>
<keyword evidence="5" id="KW-1185">Reference proteome</keyword>
<dbReference type="PANTHER" id="PTHR38041">
    <property type="entry name" value="CHORISMATE MUTASE"/>
    <property type="match status" value="1"/>
</dbReference>
<evidence type="ECO:0000313" key="5">
    <source>
        <dbReference type="Proteomes" id="UP000734218"/>
    </source>
</evidence>
<dbReference type="PROSITE" id="PS51168">
    <property type="entry name" value="CHORISMATE_MUT_2"/>
    <property type="match status" value="1"/>
</dbReference>
<evidence type="ECO:0000259" key="3">
    <source>
        <dbReference type="PROSITE" id="PS51168"/>
    </source>
</evidence>